<sequence>MQGKRDICACRSTSEPPFFRARCSVRPPTALEDRAPTNFVPWPPSRPSVVTFCQVPYYNYRMPPASAPSAMPPGEDRRGSDRRGSDPSGPYSPMKGHQDQNRESYGCMRTPGCSVAESGKSQMGPRPQYSCGPSVQQEDSCSCEPEEECPEPEEPQGCCPQPCEEPKPKKCRRRRKPRCCYVITHEQGVQTDDAESETKESQTLEPEIIEVREITVQETEVTHRTGEKEIEVTEEKQVTQVPKFPASGQFITEVQKKTKAGKVLKSGEGNVTESGNSKTRVEDAKGTAAIVATTDTVLDSLNPTLEPNVVESLKFGLRAKASSIPPSAATSPIRRRSHSFLNNQKVVRPKDYPDMKRVKVTSGTTSHLTTGPRKNSVTLPQRRPSETRRSRPSAGSQHMILVSADAPRAPRRDEFSPDRQSTLQVVTTKRKEAAMMLPDSEGKLQEMSAVLESKVTELHVRKDDKSKRKRPDTKMKYGYPSNDLVTRMERPPRRNHCCLPYGGCPYSCSYSSYYNPCSRCDPIYGFGGHCAQCFGYP</sequence>
<dbReference type="HOGENOM" id="CLU_035278_0_0_1"/>
<dbReference type="GeneID" id="6496141"/>
<feature type="compositionally biased region" description="Acidic residues" evidence="1">
    <location>
        <begin position="144"/>
        <end position="154"/>
    </location>
</feature>
<feature type="compositionally biased region" description="Low complexity" evidence="1">
    <location>
        <begin position="322"/>
        <end position="332"/>
    </location>
</feature>
<dbReference type="KEGG" id="dan:6496141"/>
<evidence type="ECO:0000313" key="3">
    <source>
        <dbReference type="Proteomes" id="UP000007801"/>
    </source>
</evidence>
<feature type="region of interest" description="Disordered" evidence="1">
    <location>
        <begin position="142"/>
        <end position="170"/>
    </location>
</feature>
<proteinExistence type="predicted"/>
<reference evidence="2 3" key="1">
    <citation type="journal article" date="2007" name="Nature">
        <title>Evolution of genes and genomes on the Drosophila phylogeny.</title>
        <authorList>
            <consortium name="Drosophila 12 Genomes Consortium"/>
            <person name="Clark A.G."/>
            <person name="Eisen M.B."/>
            <person name="Smith D.R."/>
            <person name="Bergman C.M."/>
            <person name="Oliver B."/>
            <person name="Markow T.A."/>
            <person name="Kaufman T.C."/>
            <person name="Kellis M."/>
            <person name="Gelbart W."/>
            <person name="Iyer V.N."/>
            <person name="Pollard D.A."/>
            <person name="Sackton T.B."/>
            <person name="Larracuente A.M."/>
            <person name="Singh N.D."/>
            <person name="Abad J.P."/>
            <person name="Abt D.N."/>
            <person name="Adryan B."/>
            <person name="Aguade M."/>
            <person name="Akashi H."/>
            <person name="Anderson W.W."/>
            <person name="Aquadro C.F."/>
            <person name="Ardell D.H."/>
            <person name="Arguello R."/>
            <person name="Artieri C.G."/>
            <person name="Barbash D.A."/>
            <person name="Barker D."/>
            <person name="Barsanti P."/>
            <person name="Batterham P."/>
            <person name="Batzoglou S."/>
            <person name="Begun D."/>
            <person name="Bhutkar A."/>
            <person name="Blanco E."/>
            <person name="Bosak S.A."/>
            <person name="Bradley R.K."/>
            <person name="Brand A.D."/>
            <person name="Brent M.R."/>
            <person name="Brooks A.N."/>
            <person name="Brown R.H."/>
            <person name="Butlin R.K."/>
            <person name="Caggese C."/>
            <person name="Calvi B.R."/>
            <person name="Bernardo de Carvalho A."/>
            <person name="Caspi A."/>
            <person name="Castrezana S."/>
            <person name="Celniker S.E."/>
            <person name="Chang J.L."/>
            <person name="Chapple C."/>
            <person name="Chatterji S."/>
            <person name="Chinwalla A."/>
            <person name="Civetta A."/>
            <person name="Clifton S.W."/>
            <person name="Comeron J.M."/>
            <person name="Costello J.C."/>
            <person name="Coyne J.A."/>
            <person name="Daub J."/>
            <person name="David R.G."/>
            <person name="Delcher A.L."/>
            <person name="Delehaunty K."/>
            <person name="Do C.B."/>
            <person name="Ebling H."/>
            <person name="Edwards K."/>
            <person name="Eickbush T."/>
            <person name="Evans J.D."/>
            <person name="Filipski A."/>
            <person name="Findeiss S."/>
            <person name="Freyhult E."/>
            <person name="Fulton L."/>
            <person name="Fulton R."/>
            <person name="Garcia A.C."/>
            <person name="Gardiner A."/>
            <person name="Garfield D.A."/>
            <person name="Garvin B.E."/>
            <person name="Gibson G."/>
            <person name="Gilbert D."/>
            <person name="Gnerre S."/>
            <person name="Godfrey J."/>
            <person name="Good R."/>
            <person name="Gotea V."/>
            <person name="Gravely B."/>
            <person name="Greenberg A.J."/>
            <person name="Griffiths-Jones S."/>
            <person name="Gross S."/>
            <person name="Guigo R."/>
            <person name="Gustafson E.A."/>
            <person name="Haerty W."/>
            <person name="Hahn M.W."/>
            <person name="Halligan D.L."/>
            <person name="Halpern A.L."/>
            <person name="Halter G.M."/>
            <person name="Han M.V."/>
            <person name="Heger A."/>
            <person name="Hillier L."/>
            <person name="Hinrichs A.S."/>
            <person name="Holmes I."/>
            <person name="Hoskins R.A."/>
            <person name="Hubisz M.J."/>
            <person name="Hultmark D."/>
            <person name="Huntley M.A."/>
            <person name="Jaffe D.B."/>
            <person name="Jagadeeshan S."/>
            <person name="Jeck W.R."/>
            <person name="Johnson J."/>
            <person name="Jones C.D."/>
            <person name="Jordan W.C."/>
            <person name="Karpen G.H."/>
            <person name="Kataoka E."/>
            <person name="Keightley P.D."/>
            <person name="Kheradpour P."/>
            <person name="Kirkness E.F."/>
            <person name="Koerich L.B."/>
            <person name="Kristiansen K."/>
            <person name="Kudrna D."/>
            <person name="Kulathinal R.J."/>
            <person name="Kumar S."/>
            <person name="Kwok R."/>
            <person name="Lander E."/>
            <person name="Langley C.H."/>
            <person name="Lapoint R."/>
            <person name="Lazzaro B.P."/>
            <person name="Lee S.J."/>
            <person name="Levesque L."/>
            <person name="Li R."/>
            <person name="Lin C.F."/>
            <person name="Lin M.F."/>
            <person name="Lindblad-Toh K."/>
            <person name="Llopart A."/>
            <person name="Long M."/>
            <person name="Low L."/>
            <person name="Lozovsky E."/>
            <person name="Lu J."/>
            <person name="Luo M."/>
            <person name="Machado C.A."/>
            <person name="Makalowski W."/>
            <person name="Marzo M."/>
            <person name="Matsuda M."/>
            <person name="Matzkin L."/>
            <person name="McAllister B."/>
            <person name="McBride C.S."/>
            <person name="McKernan B."/>
            <person name="McKernan K."/>
            <person name="Mendez-Lago M."/>
            <person name="Minx P."/>
            <person name="Mollenhauer M.U."/>
            <person name="Montooth K."/>
            <person name="Mount S.M."/>
            <person name="Mu X."/>
            <person name="Myers E."/>
            <person name="Negre B."/>
            <person name="Newfeld S."/>
            <person name="Nielsen R."/>
            <person name="Noor M.A."/>
            <person name="O'Grady P."/>
            <person name="Pachter L."/>
            <person name="Papaceit M."/>
            <person name="Parisi M.J."/>
            <person name="Parisi M."/>
            <person name="Parts L."/>
            <person name="Pedersen J.S."/>
            <person name="Pesole G."/>
            <person name="Phillippy A.M."/>
            <person name="Ponting C.P."/>
            <person name="Pop M."/>
            <person name="Porcelli D."/>
            <person name="Powell J.R."/>
            <person name="Prohaska S."/>
            <person name="Pruitt K."/>
            <person name="Puig M."/>
            <person name="Quesneville H."/>
            <person name="Ram K.R."/>
            <person name="Rand D."/>
            <person name="Rasmussen M.D."/>
            <person name="Reed L.K."/>
            <person name="Reenan R."/>
            <person name="Reily A."/>
            <person name="Remington K.A."/>
            <person name="Rieger T.T."/>
            <person name="Ritchie M.G."/>
            <person name="Robin C."/>
            <person name="Rogers Y.H."/>
            <person name="Rohde C."/>
            <person name="Rozas J."/>
            <person name="Rubenfield M.J."/>
            <person name="Ruiz A."/>
            <person name="Russo S."/>
            <person name="Salzberg S.L."/>
            <person name="Sanchez-Gracia A."/>
            <person name="Saranga D.J."/>
            <person name="Sato H."/>
            <person name="Schaeffer S.W."/>
            <person name="Schatz M.C."/>
            <person name="Schlenke T."/>
            <person name="Schwartz R."/>
            <person name="Segarra C."/>
            <person name="Singh R.S."/>
            <person name="Sirot L."/>
            <person name="Sirota M."/>
            <person name="Sisneros N.B."/>
            <person name="Smith C.D."/>
            <person name="Smith T.F."/>
            <person name="Spieth J."/>
            <person name="Stage D.E."/>
            <person name="Stark A."/>
            <person name="Stephan W."/>
            <person name="Strausberg R.L."/>
            <person name="Strempel S."/>
            <person name="Sturgill D."/>
            <person name="Sutton G."/>
            <person name="Sutton G.G."/>
            <person name="Tao W."/>
            <person name="Teichmann S."/>
            <person name="Tobari Y.N."/>
            <person name="Tomimura Y."/>
            <person name="Tsolas J.M."/>
            <person name="Valente V.L."/>
            <person name="Venter E."/>
            <person name="Venter J.C."/>
            <person name="Vicario S."/>
            <person name="Vieira F.G."/>
            <person name="Vilella A.J."/>
            <person name="Villasante A."/>
            <person name="Walenz B."/>
            <person name="Wang J."/>
            <person name="Wasserman M."/>
            <person name="Watts T."/>
            <person name="Wilson D."/>
            <person name="Wilson R.K."/>
            <person name="Wing R.A."/>
            <person name="Wolfner M.F."/>
            <person name="Wong A."/>
            <person name="Wong G.K."/>
            <person name="Wu C.I."/>
            <person name="Wu G."/>
            <person name="Yamamoto D."/>
            <person name="Yang H.P."/>
            <person name="Yang S.P."/>
            <person name="Yorke J.A."/>
            <person name="Yoshida K."/>
            <person name="Zdobnov E."/>
            <person name="Zhang P."/>
            <person name="Zhang Y."/>
            <person name="Zimin A.V."/>
            <person name="Baldwin J."/>
            <person name="Abdouelleil A."/>
            <person name="Abdulkadir J."/>
            <person name="Abebe A."/>
            <person name="Abera B."/>
            <person name="Abreu J."/>
            <person name="Acer S.C."/>
            <person name="Aftuck L."/>
            <person name="Alexander A."/>
            <person name="An P."/>
            <person name="Anderson E."/>
            <person name="Anderson S."/>
            <person name="Arachi H."/>
            <person name="Azer M."/>
            <person name="Bachantsang P."/>
            <person name="Barry A."/>
            <person name="Bayul T."/>
            <person name="Berlin A."/>
            <person name="Bessette D."/>
            <person name="Bloom T."/>
            <person name="Blye J."/>
            <person name="Boguslavskiy L."/>
            <person name="Bonnet C."/>
            <person name="Boukhgalter B."/>
            <person name="Bourzgui I."/>
            <person name="Brown A."/>
            <person name="Cahill P."/>
            <person name="Channer S."/>
            <person name="Cheshatsang Y."/>
            <person name="Chuda L."/>
            <person name="Citroen M."/>
            <person name="Collymore A."/>
            <person name="Cooke P."/>
            <person name="Costello M."/>
            <person name="D'Aco K."/>
            <person name="Daza R."/>
            <person name="De Haan G."/>
            <person name="DeGray S."/>
            <person name="DeMaso C."/>
            <person name="Dhargay N."/>
            <person name="Dooley K."/>
            <person name="Dooley E."/>
            <person name="Doricent M."/>
            <person name="Dorje P."/>
            <person name="Dorjee K."/>
            <person name="Dupes A."/>
            <person name="Elong R."/>
            <person name="Falk J."/>
            <person name="Farina A."/>
            <person name="Faro S."/>
            <person name="Ferguson D."/>
            <person name="Fisher S."/>
            <person name="Foley C.D."/>
            <person name="Franke A."/>
            <person name="Friedrich D."/>
            <person name="Gadbois L."/>
            <person name="Gearin G."/>
            <person name="Gearin C.R."/>
            <person name="Giannoukos G."/>
            <person name="Goode T."/>
            <person name="Graham J."/>
            <person name="Grandbois E."/>
            <person name="Grewal S."/>
            <person name="Gyaltsen K."/>
            <person name="Hafez N."/>
            <person name="Hagos B."/>
            <person name="Hall J."/>
            <person name="Henson C."/>
            <person name="Hollinger A."/>
            <person name="Honan T."/>
            <person name="Huard M.D."/>
            <person name="Hughes L."/>
            <person name="Hurhula B."/>
            <person name="Husby M.E."/>
            <person name="Kamat A."/>
            <person name="Kanga B."/>
            <person name="Kashin S."/>
            <person name="Khazanovich D."/>
            <person name="Kisner P."/>
            <person name="Lance K."/>
            <person name="Lara M."/>
            <person name="Lee W."/>
            <person name="Lennon N."/>
            <person name="Letendre F."/>
            <person name="LeVine R."/>
            <person name="Lipovsky A."/>
            <person name="Liu X."/>
            <person name="Liu J."/>
            <person name="Liu S."/>
            <person name="Lokyitsang T."/>
            <person name="Lokyitsang Y."/>
            <person name="Lubonja R."/>
            <person name="Lui A."/>
            <person name="MacDonald P."/>
            <person name="Magnisalis V."/>
            <person name="Maru K."/>
            <person name="Matthews C."/>
            <person name="McCusker W."/>
            <person name="McDonough S."/>
            <person name="Mehta T."/>
            <person name="Meldrim J."/>
            <person name="Meneus L."/>
            <person name="Mihai O."/>
            <person name="Mihalev A."/>
            <person name="Mihova T."/>
            <person name="Mittelman R."/>
            <person name="Mlenga V."/>
            <person name="Montmayeur A."/>
            <person name="Mulrain L."/>
            <person name="Navidi A."/>
            <person name="Naylor J."/>
            <person name="Negash T."/>
            <person name="Nguyen T."/>
            <person name="Nguyen N."/>
            <person name="Nicol R."/>
            <person name="Norbu C."/>
            <person name="Norbu N."/>
            <person name="Novod N."/>
            <person name="O'Neill B."/>
            <person name="Osman S."/>
            <person name="Markiewicz E."/>
            <person name="Oyono O.L."/>
            <person name="Patti C."/>
            <person name="Phunkhang P."/>
            <person name="Pierre F."/>
            <person name="Priest M."/>
            <person name="Raghuraman S."/>
            <person name="Rege F."/>
            <person name="Reyes R."/>
            <person name="Rise C."/>
            <person name="Rogov P."/>
            <person name="Ross K."/>
            <person name="Ryan E."/>
            <person name="Settipalli S."/>
            <person name="Shea T."/>
            <person name="Sherpa N."/>
            <person name="Shi L."/>
            <person name="Shih D."/>
            <person name="Sparrow T."/>
            <person name="Spaulding J."/>
            <person name="Stalker J."/>
            <person name="Stange-Thomann N."/>
            <person name="Stavropoulos S."/>
            <person name="Stone C."/>
            <person name="Strader C."/>
            <person name="Tesfaye S."/>
            <person name="Thomson T."/>
            <person name="Thoulutsang Y."/>
            <person name="Thoulutsang D."/>
            <person name="Topham K."/>
            <person name="Topping I."/>
            <person name="Tsamla T."/>
            <person name="Vassiliev H."/>
            <person name="Vo A."/>
            <person name="Wangchuk T."/>
            <person name="Wangdi T."/>
            <person name="Weiand M."/>
            <person name="Wilkinson J."/>
            <person name="Wilson A."/>
            <person name="Yadav S."/>
            <person name="Young G."/>
            <person name="Yu Q."/>
            <person name="Zembek L."/>
            <person name="Zhong D."/>
            <person name="Zimmer A."/>
            <person name="Zwirko Z."/>
            <person name="Jaffe D.B."/>
            <person name="Alvarez P."/>
            <person name="Brockman W."/>
            <person name="Butler J."/>
            <person name="Chin C."/>
            <person name="Gnerre S."/>
            <person name="Grabherr M."/>
            <person name="Kleber M."/>
            <person name="Mauceli E."/>
            <person name="MacCallum I."/>
        </authorList>
    </citation>
    <scope>NUCLEOTIDE SEQUENCE [LARGE SCALE GENOMIC DNA]</scope>
    <source>
        <strain evidence="3">Tucson 14024-0371.13</strain>
    </source>
</reference>
<feature type="region of interest" description="Disordered" evidence="1">
    <location>
        <begin position="322"/>
        <end position="423"/>
    </location>
</feature>
<feature type="region of interest" description="Disordered" evidence="1">
    <location>
        <begin position="462"/>
        <end position="483"/>
    </location>
</feature>
<name>B3MBL8_DROAN</name>
<dbReference type="Proteomes" id="UP000007801">
    <property type="component" value="Unassembled WGS sequence"/>
</dbReference>
<protein>
    <submittedName>
        <fullName evidence="2">Uncharacterized protein</fullName>
    </submittedName>
</protein>
<organism evidence="2 3">
    <name type="scientific">Drosophila ananassae</name>
    <name type="common">Fruit fly</name>
    <dbReference type="NCBI Taxonomy" id="7217"/>
    <lineage>
        <taxon>Eukaryota</taxon>
        <taxon>Metazoa</taxon>
        <taxon>Ecdysozoa</taxon>
        <taxon>Arthropoda</taxon>
        <taxon>Hexapoda</taxon>
        <taxon>Insecta</taxon>
        <taxon>Pterygota</taxon>
        <taxon>Neoptera</taxon>
        <taxon>Endopterygota</taxon>
        <taxon>Diptera</taxon>
        <taxon>Brachycera</taxon>
        <taxon>Muscomorpha</taxon>
        <taxon>Ephydroidea</taxon>
        <taxon>Drosophilidae</taxon>
        <taxon>Drosophila</taxon>
        <taxon>Sophophora</taxon>
    </lineage>
</organism>
<dbReference type="OMA" id="KPRCCYV"/>
<feature type="compositionally biased region" description="Basic and acidic residues" evidence="1">
    <location>
        <begin position="348"/>
        <end position="357"/>
    </location>
</feature>
<keyword evidence="3" id="KW-1185">Reference proteome</keyword>
<dbReference type="PhylomeDB" id="B3MBL8"/>
<evidence type="ECO:0000256" key="1">
    <source>
        <dbReference type="SAM" id="MobiDB-lite"/>
    </source>
</evidence>
<dbReference type="OrthoDB" id="7863186at2759"/>
<feature type="compositionally biased region" description="Basic and acidic residues" evidence="1">
    <location>
        <begin position="74"/>
        <end position="85"/>
    </location>
</feature>
<dbReference type="AlphaFoldDB" id="B3MBL8"/>
<feature type="compositionally biased region" description="Low complexity" evidence="1">
    <location>
        <begin position="64"/>
        <end position="73"/>
    </location>
</feature>
<feature type="compositionally biased region" description="Basic and acidic residues" evidence="1">
    <location>
        <begin position="408"/>
        <end position="417"/>
    </location>
</feature>
<dbReference type="eggNOG" id="ENOG502SC2Y">
    <property type="taxonomic scope" value="Eukaryota"/>
</dbReference>
<gene>
    <name evidence="2" type="primary">Dana\GF13299</name>
    <name evidence="2" type="synonym">dana_GLEANR_13313</name>
    <name evidence="2" type="ORF">GF13299</name>
</gene>
<accession>B3MBL8</accession>
<evidence type="ECO:0000313" key="2">
    <source>
        <dbReference type="EMBL" id="EDV37149.1"/>
    </source>
</evidence>
<dbReference type="InParanoid" id="B3MBL8"/>
<dbReference type="EMBL" id="CH902619">
    <property type="protein sequence ID" value="EDV37149.1"/>
    <property type="molecule type" value="Genomic_DNA"/>
</dbReference>
<feature type="region of interest" description="Disordered" evidence="1">
    <location>
        <begin position="64"/>
        <end position="104"/>
    </location>
</feature>
<feature type="compositionally biased region" description="Polar residues" evidence="1">
    <location>
        <begin position="361"/>
        <end position="379"/>
    </location>
</feature>